<sequence length="106" mass="11767">MLILKKSKRHDYIADFWRTDLIFPERNHDYGEIGSVEEVMEDTSPSAIMPSKASARKLEAVLVEDVEGVKTAATVYFASESDRGDVVWLEAEVVEDVETADGFGVG</sequence>
<reference evidence="1" key="1">
    <citation type="journal article" date="2011" name="PLoS Biol.">
        <title>Gene gain and loss during evolution of obligate parasitism in the white rust pathogen of Arabidopsis thaliana.</title>
        <authorList>
            <person name="Kemen E."/>
            <person name="Gardiner A."/>
            <person name="Schultz-Larsen T."/>
            <person name="Kemen A.C."/>
            <person name="Balmuth A.L."/>
            <person name="Robert-Seilaniantz A."/>
            <person name="Bailey K."/>
            <person name="Holub E."/>
            <person name="Studholme D.J."/>
            <person name="Maclean D."/>
            <person name="Jones J.D."/>
        </authorList>
    </citation>
    <scope>NUCLEOTIDE SEQUENCE</scope>
</reference>
<evidence type="ECO:0000313" key="1">
    <source>
        <dbReference type="EMBL" id="CCA24547.1"/>
    </source>
</evidence>
<dbReference type="HOGENOM" id="CLU_2228212_0_0_1"/>
<reference evidence="1" key="2">
    <citation type="submission" date="2011-02" db="EMBL/GenBank/DDBJ databases">
        <authorList>
            <person name="MacLean D."/>
        </authorList>
    </citation>
    <scope>NUCLEOTIDE SEQUENCE</scope>
</reference>
<name>F0WT60_9STRA</name>
<proteinExistence type="predicted"/>
<gene>
    <name evidence="1" type="primary">AlNc14C245G9544</name>
    <name evidence="2" type="synonym">AlNc14C337G10740</name>
    <name evidence="1" type="ORF">ALNC14_106910</name>
    <name evidence="2" type="ORF">ALNC14_121080</name>
</gene>
<organism evidence="1">
    <name type="scientific">Albugo laibachii Nc14</name>
    <dbReference type="NCBI Taxonomy" id="890382"/>
    <lineage>
        <taxon>Eukaryota</taxon>
        <taxon>Sar</taxon>
        <taxon>Stramenopiles</taxon>
        <taxon>Oomycota</taxon>
        <taxon>Peronosporomycetes</taxon>
        <taxon>Albuginales</taxon>
        <taxon>Albuginaceae</taxon>
        <taxon>Albugo</taxon>
    </lineage>
</organism>
<dbReference type="EMBL" id="FR824382">
    <property type="protein sequence ID" value="CCA25964.1"/>
    <property type="molecule type" value="Genomic_DNA"/>
</dbReference>
<protein>
    <submittedName>
        <fullName evidence="1">AlNc14C245G9544 protein</fullName>
    </submittedName>
    <submittedName>
        <fullName evidence="2">AlNc14C337G10740 protein</fullName>
    </submittedName>
</protein>
<evidence type="ECO:0000313" key="2">
    <source>
        <dbReference type="EMBL" id="CCA25964.1"/>
    </source>
</evidence>
<dbReference type="EMBL" id="FR824290">
    <property type="protein sequence ID" value="CCA24547.1"/>
    <property type="molecule type" value="Genomic_DNA"/>
</dbReference>
<accession>F0WT60</accession>
<dbReference type="AlphaFoldDB" id="F0WT60"/>